<name>A0A1M5N3Q3_9ACTN</name>
<dbReference type="Proteomes" id="UP000186132">
    <property type="component" value="Unassembled WGS sequence"/>
</dbReference>
<reference evidence="1 2" key="1">
    <citation type="submission" date="2016-11" db="EMBL/GenBank/DDBJ databases">
        <authorList>
            <person name="Jaros S."/>
            <person name="Januszkiewicz K."/>
            <person name="Wedrychowicz H."/>
        </authorList>
    </citation>
    <scope>NUCLEOTIDE SEQUENCE [LARGE SCALE GENOMIC DNA]</scope>
    <source>
        <strain evidence="1 2">DSM 45627</strain>
    </source>
</reference>
<dbReference type="RefSeq" id="WP_073390961.1">
    <property type="nucleotide sequence ID" value="NZ_FQVU01000003.1"/>
</dbReference>
<protein>
    <submittedName>
        <fullName evidence="1">WXG100 family type VII secretion target</fullName>
    </submittedName>
</protein>
<dbReference type="InterPro" id="IPR010310">
    <property type="entry name" value="T7SS_ESAT-6-like"/>
</dbReference>
<sequence length="85" mass="9133">MIKADLPQLESLSRRLGVCSGDVSDLKANLSALINGTDWEGGAASRFREAWESQFRPALDQMSAALTDAGQEVNARKLALDRAGN</sequence>
<keyword evidence="2" id="KW-1185">Reference proteome</keyword>
<dbReference type="InterPro" id="IPR036689">
    <property type="entry name" value="ESAT-6-like_sf"/>
</dbReference>
<evidence type="ECO:0000313" key="1">
    <source>
        <dbReference type="EMBL" id="SHG84194.1"/>
    </source>
</evidence>
<dbReference type="Gene3D" id="1.10.287.1060">
    <property type="entry name" value="ESAT-6-like"/>
    <property type="match status" value="1"/>
</dbReference>
<accession>A0A1M5N3Q3</accession>
<dbReference type="AlphaFoldDB" id="A0A1M5N3Q3"/>
<dbReference type="OrthoDB" id="3538531at2"/>
<evidence type="ECO:0000313" key="2">
    <source>
        <dbReference type="Proteomes" id="UP000186132"/>
    </source>
</evidence>
<dbReference type="EMBL" id="FQVU01000003">
    <property type="protein sequence ID" value="SHG84194.1"/>
    <property type="molecule type" value="Genomic_DNA"/>
</dbReference>
<dbReference type="SUPFAM" id="SSF140453">
    <property type="entry name" value="EsxAB dimer-like"/>
    <property type="match status" value="1"/>
</dbReference>
<organism evidence="1 2">
    <name type="scientific">Jatrophihabitans endophyticus</name>
    <dbReference type="NCBI Taxonomy" id="1206085"/>
    <lineage>
        <taxon>Bacteria</taxon>
        <taxon>Bacillati</taxon>
        <taxon>Actinomycetota</taxon>
        <taxon>Actinomycetes</taxon>
        <taxon>Jatrophihabitantales</taxon>
        <taxon>Jatrophihabitantaceae</taxon>
        <taxon>Jatrophihabitans</taxon>
    </lineage>
</organism>
<dbReference type="STRING" id="1206085.SAMN05443575_2907"/>
<proteinExistence type="predicted"/>
<dbReference type="Pfam" id="PF06013">
    <property type="entry name" value="WXG100"/>
    <property type="match status" value="1"/>
</dbReference>
<gene>
    <name evidence="1" type="ORF">SAMN05443575_2907</name>
</gene>